<keyword evidence="3" id="KW-1185">Reference proteome</keyword>
<gene>
    <name evidence="2" type="ORF">ACFSKQ_17345</name>
</gene>
<proteinExistence type="predicted"/>
<sequence length="173" mass="18177">MGERAALSLIAGLALQAALAAPAFAQPAPAGDAVPDYRDDRSTPEALIASLYNAVERKEYLRAWSYFREEPGRPDAETFAAGYADTAHVRVRTGTGTSEGAAGSIFFSLPAVVEATGTDGAPTVYAGCYELRLVQPVNQIEPPFRPLGIVAAELKEVSASFEAAEGDCPEEGL</sequence>
<feature type="chain" id="PRO_5046637002" description="DUF1176 domain-containing protein" evidence="1">
    <location>
        <begin position="26"/>
        <end position="173"/>
    </location>
</feature>
<evidence type="ECO:0000256" key="1">
    <source>
        <dbReference type="SAM" id="SignalP"/>
    </source>
</evidence>
<dbReference type="EMBL" id="JBHUIJ010000027">
    <property type="protein sequence ID" value="MFD2239217.1"/>
    <property type="molecule type" value="Genomic_DNA"/>
</dbReference>
<evidence type="ECO:0008006" key="4">
    <source>
        <dbReference type="Google" id="ProtNLM"/>
    </source>
</evidence>
<dbReference type="Proteomes" id="UP001597371">
    <property type="component" value="Unassembled WGS sequence"/>
</dbReference>
<dbReference type="RefSeq" id="WP_209738616.1">
    <property type="nucleotide sequence ID" value="NZ_CP072611.1"/>
</dbReference>
<reference evidence="3" key="1">
    <citation type="journal article" date="2019" name="Int. J. Syst. Evol. Microbiol.">
        <title>The Global Catalogue of Microorganisms (GCM) 10K type strain sequencing project: providing services to taxonomists for standard genome sequencing and annotation.</title>
        <authorList>
            <consortium name="The Broad Institute Genomics Platform"/>
            <consortium name="The Broad Institute Genome Sequencing Center for Infectious Disease"/>
            <person name="Wu L."/>
            <person name="Ma J."/>
        </authorList>
    </citation>
    <scope>NUCLEOTIDE SEQUENCE [LARGE SCALE GENOMIC DNA]</scope>
    <source>
        <strain evidence="3">ZS-35-S2</strain>
    </source>
</reference>
<evidence type="ECO:0000313" key="3">
    <source>
        <dbReference type="Proteomes" id="UP001597371"/>
    </source>
</evidence>
<keyword evidence="1" id="KW-0732">Signal</keyword>
<accession>A0ABW5CQV8</accession>
<organism evidence="2 3">
    <name type="scientific">Aureimonas populi</name>
    <dbReference type="NCBI Taxonomy" id="1701758"/>
    <lineage>
        <taxon>Bacteria</taxon>
        <taxon>Pseudomonadati</taxon>
        <taxon>Pseudomonadota</taxon>
        <taxon>Alphaproteobacteria</taxon>
        <taxon>Hyphomicrobiales</taxon>
        <taxon>Aurantimonadaceae</taxon>
        <taxon>Aureimonas</taxon>
    </lineage>
</organism>
<evidence type="ECO:0000313" key="2">
    <source>
        <dbReference type="EMBL" id="MFD2239217.1"/>
    </source>
</evidence>
<comment type="caution">
    <text evidence="2">The sequence shown here is derived from an EMBL/GenBank/DDBJ whole genome shotgun (WGS) entry which is preliminary data.</text>
</comment>
<name>A0ABW5CQV8_9HYPH</name>
<feature type="signal peptide" evidence="1">
    <location>
        <begin position="1"/>
        <end position="25"/>
    </location>
</feature>
<protein>
    <recommendedName>
        <fullName evidence="4">DUF1176 domain-containing protein</fullName>
    </recommendedName>
</protein>